<keyword evidence="1" id="KW-1133">Transmembrane helix</keyword>
<keyword evidence="3" id="KW-1185">Reference proteome</keyword>
<dbReference type="EMBL" id="BSDI01000026">
    <property type="protein sequence ID" value="GLH99663.1"/>
    <property type="molecule type" value="Genomic_DNA"/>
</dbReference>
<dbReference type="InterPro" id="IPR047789">
    <property type="entry name" value="CU044_5270-like"/>
</dbReference>
<comment type="caution">
    <text evidence="2">The sequence shown here is derived from an EMBL/GenBank/DDBJ whole genome shotgun (WGS) entry which is preliminary data.</text>
</comment>
<sequence>MSEIELLRRMRGDQPADADALARARLRLMDEARGGSAAMTRAARPRPRFGWRLAIAGGLSLVLAAGVAFAVAGGSSEGEPPTGSAVRDAAWILRSAAVAARQEPELAARPDQFVYIETVQKGLTPKFTGTERMWRSVDGTRDGLVRWEPKAGAKTEEPVEGCATDSCTRYPGIKTTLPTDPEAMWQHLVTRAAADPVADEFTIAFWTVRRSYVTPASRAALFEAMSRIPGIAVAEGVTDAAGRAGVAVERDGFSLIFDPKTYAYLGDRTAAAEGSARVRTAIVDRSGELPQ</sequence>
<reference evidence="2" key="1">
    <citation type="submission" date="2022-12" db="EMBL/GenBank/DDBJ databases">
        <title>New Phytohabitans aurantiacus sp. RD004123 nov., an actinomycete isolated from soil.</title>
        <authorList>
            <person name="Triningsih D.W."/>
            <person name="Harunari E."/>
            <person name="Igarashi Y."/>
        </authorList>
    </citation>
    <scope>NUCLEOTIDE SEQUENCE</scope>
    <source>
        <strain evidence="2">RD004123</strain>
    </source>
</reference>
<dbReference type="RefSeq" id="WP_281899477.1">
    <property type="nucleotide sequence ID" value="NZ_BSDI01000026.1"/>
</dbReference>
<evidence type="ECO:0000313" key="2">
    <source>
        <dbReference type="EMBL" id="GLH99663.1"/>
    </source>
</evidence>
<dbReference type="Proteomes" id="UP001144280">
    <property type="component" value="Unassembled WGS sequence"/>
</dbReference>
<protein>
    <submittedName>
        <fullName evidence="2">Uncharacterized protein</fullName>
    </submittedName>
</protein>
<proteinExistence type="predicted"/>
<accession>A0ABQ5QYN7</accession>
<name>A0ABQ5QYN7_9ACTN</name>
<evidence type="ECO:0000313" key="3">
    <source>
        <dbReference type="Proteomes" id="UP001144280"/>
    </source>
</evidence>
<feature type="transmembrane region" description="Helical" evidence="1">
    <location>
        <begin position="49"/>
        <end position="72"/>
    </location>
</feature>
<gene>
    <name evidence="2" type="ORF">Pa4123_49390</name>
</gene>
<organism evidence="2 3">
    <name type="scientific">Phytohabitans aurantiacus</name>
    <dbReference type="NCBI Taxonomy" id="3016789"/>
    <lineage>
        <taxon>Bacteria</taxon>
        <taxon>Bacillati</taxon>
        <taxon>Actinomycetota</taxon>
        <taxon>Actinomycetes</taxon>
        <taxon>Micromonosporales</taxon>
        <taxon>Micromonosporaceae</taxon>
    </lineage>
</organism>
<keyword evidence="1" id="KW-0812">Transmembrane</keyword>
<keyword evidence="1" id="KW-0472">Membrane</keyword>
<evidence type="ECO:0000256" key="1">
    <source>
        <dbReference type="SAM" id="Phobius"/>
    </source>
</evidence>
<dbReference type="NCBIfam" id="NF038083">
    <property type="entry name" value="CU044_5270_fam"/>
    <property type="match status" value="1"/>
</dbReference>